<gene>
    <name evidence="3" type="ORF">H4687_007756</name>
</gene>
<dbReference type="PANTHER" id="PTHR11895">
    <property type="entry name" value="TRANSAMIDASE"/>
    <property type="match status" value="1"/>
</dbReference>
<dbReference type="PROSITE" id="PS00571">
    <property type="entry name" value="AMIDASES"/>
    <property type="match status" value="1"/>
</dbReference>
<protein>
    <submittedName>
        <fullName evidence="3">Amidase/aspartyl-tRNA(Asn)/glutamyl-tRNA(Gln) amidotransferase subunit A</fullName>
        <ecNumber evidence="3">3.5.1.4</ecNumber>
        <ecNumber evidence="3">6.3.5.6</ecNumber>
        <ecNumber evidence="3">6.3.5.7</ecNumber>
    </submittedName>
</protein>
<dbReference type="RefSeq" id="WP_046773329.1">
    <property type="nucleotide sequence ID" value="NZ_JADBGF010000001.1"/>
</dbReference>
<dbReference type="InterPro" id="IPR023631">
    <property type="entry name" value="Amidase_dom"/>
</dbReference>
<dbReference type="InterPro" id="IPR036928">
    <property type="entry name" value="AS_sf"/>
</dbReference>
<dbReference type="PANTHER" id="PTHR11895:SF7">
    <property type="entry name" value="GLUTAMYL-TRNA(GLN) AMIDOTRANSFERASE SUBUNIT A, MITOCHONDRIAL"/>
    <property type="match status" value="1"/>
</dbReference>
<keyword evidence="3" id="KW-0378">Hydrolase</keyword>
<dbReference type="InterPro" id="IPR000120">
    <property type="entry name" value="Amidase"/>
</dbReference>
<dbReference type="EMBL" id="JADBGF010000001">
    <property type="protein sequence ID" value="MBE1601627.1"/>
    <property type="molecule type" value="Genomic_DNA"/>
</dbReference>
<proteinExistence type="inferred from homology"/>
<evidence type="ECO:0000256" key="1">
    <source>
        <dbReference type="ARBA" id="ARBA00009199"/>
    </source>
</evidence>
<dbReference type="GO" id="GO:0050567">
    <property type="term" value="F:glutaminyl-tRNA synthase (glutamine-hydrolyzing) activity"/>
    <property type="evidence" value="ECO:0007669"/>
    <property type="project" value="UniProtKB-EC"/>
</dbReference>
<dbReference type="GO" id="GO:0016740">
    <property type="term" value="F:transferase activity"/>
    <property type="evidence" value="ECO:0007669"/>
    <property type="project" value="UniProtKB-KW"/>
</dbReference>
<dbReference type="EC" id="6.3.5.6" evidence="3"/>
<dbReference type="OrthoDB" id="182039at2"/>
<organism evidence="3 4">
    <name type="scientific">Streptomyces stelliscabiei</name>
    <dbReference type="NCBI Taxonomy" id="146820"/>
    <lineage>
        <taxon>Bacteria</taxon>
        <taxon>Bacillati</taxon>
        <taxon>Actinomycetota</taxon>
        <taxon>Actinomycetes</taxon>
        <taxon>Kitasatosporales</taxon>
        <taxon>Streptomycetaceae</taxon>
        <taxon>Streptomyces</taxon>
    </lineage>
</organism>
<comment type="similarity">
    <text evidence="1">Belongs to the amidase family.</text>
</comment>
<dbReference type="Pfam" id="PF01425">
    <property type="entry name" value="Amidase"/>
    <property type="match status" value="1"/>
</dbReference>
<sequence>MADDLTWLSAHELGQLYRSRQLSPVEVVGAALDRLDRVDARLNVMVTVTADAAREQALKAEQRFAAGEELPALYGVPITVKDLTDTAGVRTTYGCVAYADHVPDKDAAAWSRLKDAGTILLGKTTTPEFGFLGVTESKLTGTTGTPWDPARAAGGSSGGAAASTAAGVAPVAWGSDGGGSIRVPASLCGAVGVKPSTGRIPHLANTEPDTTEGPITRRVVDAALLLDATVGPHPLDRLSLPATGERYAEAALAAGDLSGLRIAADRGLLHGPVDVETQRVFAAALEDLRAAGAVVEETQVEVPDPMAFAVAYWGPEYMTIVEEMRAAELDIWPLAVDMADRAARLSPVDVGRAARETKTAIYLAYAEVFADFDLLVTPTTPFPAFPHAGDVGGPATVNGLPLADPGWHLHRLTESPSHAGLPAVSVPCGFTAGGLPVGLQIIGPQHADEAVVSAAARYERATDWWTRHPAL</sequence>
<dbReference type="Proteomes" id="UP000629287">
    <property type="component" value="Unassembled WGS sequence"/>
</dbReference>
<feature type="domain" description="Amidase" evidence="2">
    <location>
        <begin position="26"/>
        <end position="451"/>
    </location>
</feature>
<dbReference type="InterPro" id="IPR020556">
    <property type="entry name" value="Amidase_CS"/>
</dbReference>
<keyword evidence="3" id="KW-0808">Transferase</keyword>
<evidence type="ECO:0000313" key="3">
    <source>
        <dbReference type="EMBL" id="MBE1601627.1"/>
    </source>
</evidence>
<dbReference type="GeneID" id="24313117"/>
<keyword evidence="4" id="KW-1185">Reference proteome</keyword>
<dbReference type="Gene3D" id="3.90.1300.10">
    <property type="entry name" value="Amidase signature (AS) domain"/>
    <property type="match status" value="1"/>
</dbReference>
<dbReference type="SUPFAM" id="SSF75304">
    <property type="entry name" value="Amidase signature (AS) enzymes"/>
    <property type="match status" value="1"/>
</dbReference>
<accession>A0A8I0TVA4</accession>
<dbReference type="EC" id="6.3.5.7" evidence="3"/>
<keyword evidence="3" id="KW-0436">Ligase</keyword>
<reference evidence="3 4" key="1">
    <citation type="submission" date="2020-10" db="EMBL/GenBank/DDBJ databases">
        <title>Sequencing the genomes of 1000 actinobacteria strains.</title>
        <authorList>
            <person name="Klenk H.-P."/>
        </authorList>
    </citation>
    <scope>NUCLEOTIDE SEQUENCE [LARGE SCALE GENOMIC DNA]</scope>
    <source>
        <strain evidence="3 4">DSM 41803</strain>
    </source>
</reference>
<comment type="caution">
    <text evidence="3">The sequence shown here is derived from an EMBL/GenBank/DDBJ whole genome shotgun (WGS) entry which is preliminary data.</text>
</comment>
<dbReference type="GeneID" id="86832234"/>
<dbReference type="AlphaFoldDB" id="A0A8I0TVA4"/>
<dbReference type="EC" id="3.5.1.4" evidence="3"/>
<dbReference type="GO" id="GO:0050566">
    <property type="term" value="F:asparaginyl-tRNA synthase (glutamine-hydrolyzing) activity"/>
    <property type="evidence" value="ECO:0007669"/>
    <property type="project" value="UniProtKB-EC"/>
</dbReference>
<evidence type="ECO:0000313" key="4">
    <source>
        <dbReference type="Proteomes" id="UP000629287"/>
    </source>
</evidence>
<name>A0A8I0TVA4_9ACTN</name>
<dbReference type="GO" id="GO:0004040">
    <property type="term" value="F:amidase activity"/>
    <property type="evidence" value="ECO:0007669"/>
    <property type="project" value="UniProtKB-EC"/>
</dbReference>
<evidence type="ECO:0000259" key="2">
    <source>
        <dbReference type="Pfam" id="PF01425"/>
    </source>
</evidence>